<gene>
    <name evidence="6" type="ORF">FISHEDRAFT_69265</name>
</gene>
<keyword evidence="2" id="KW-0804">Transcription</keyword>
<dbReference type="GO" id="GO:0000978">
    <property type="term" value="F:RNA polymerase II cis-regulatory region sequence-specific DNA binding"/>
    <property type="evidence" value="ECO:0007669"/>
    <property type="project" value="TreeGrafter"/>
</dbReference>
<feature type="compositionally biased region" description="Basic residues" evidence="4">
    <location>
        <begin position="119"/>
        <end position="131"/>
    </location>
</feature>
<feature type="region of interest" description="Disordered" evidence="4">
    <location>
        <begin position="1"/>
        <end position="52"/>
    </location>
</feature>
<accession>A0A0D7ANG1</accession>
<dbReference type="SUPFAM" id="SSF47095">
    <property type="entry name" value="HMG-box"/>
    <property type="match status" value="1"/>
</dbReference>
<feature type="compositionally biased region" description="Polar residues" evidence="4">
    <location>
        <begin position="135"/>
        <end position="146"/>
    </location>
</feature>
<organism evidence="6 7">
    <name type="scientific">Fistulina hepatica ATCC 64428</name>
    <dbReference type="NCBI Taxonomy" id="1128425"/>
    <lineage>
        <taxon>Eukaryota</taxon>
        <taxon>Fungi</taxon>
        <taxon>Dikarya</taxon>
        <taxon>Basidiomycota</taxon>
        <taxon>Agaricomycotina</taxon>
        <taxon>Agaricomycetes</taxon>
        <taxon>Agaricomycetidae</taxon>
        <taxon>Agaricales</taxon>
        <taxon>Fistulinaceae</taxon>
        <taxon>Fistulina</taxon>
    </lineage>
</organism>
<evidence type="ECO:0000256" key="4">
    <source>
        <dbReference type="SAM" id="MobiDB-lite"/>
    </source>
</evidence>
<dbReference type="EMBL" id="KN881628">
    <property type="protein sequence ID" value="KIY53127.1"/>
    <property type="molecule type" value="Genomic_DNA"/>
</dbReference>
<feature type="compositionally biased region" description="Basic and acidic residues" evidence="4">
    <location>
        <begin position="149"/>
        <end position="169"/>
    </location>
</feature>
<feature type="compositionally biased region" description="Polar residues" evidence="4">
    <location>
        <begin position="341"/>
        <end position="358"/>
    </location>
</feature>
<dbReference type="InterPro" id="IPR050140">
    <property type="entry name" value="SRY-related_HMG-box_TF-like"/>
</dbReference>
<feature type="compositionally biased region" description="Polar residues" evidence="4">
    <location>
        <begin position="192"/>
        <end position="211"/>
    </location>
</feature>
<dbReference type="PROSITE" id="PS50118">
    <property type="entry name" value="HMG_BOX_2"/>
    <property type="match status" value="1"/>
</dbReference>
<dbReference type="Proteomes" id="UP000054144">
    <property type="component" value="Unassembled WGS sequence"/>
</dbReference>
<dbReference type="GO" id="GO:0001228">
    <property type="term" value="F:DNA-binding transcription activator activity, RNA polymerase II-specific"/>
    <property type="evidence" value="ECO:0007669"/>
    <property type="project" value="TreeGrafter"/>
</dbReference>
<feature type="DNA-binding region" description="HMG box" evidence="3">
    <location>
        <begin position="49"/>
        <end position="117"/>
    </location>
</feature>
<protein>
    <recommendedName>
        <fullName evidence="5">HMG box domain-containing protein</fullName>
    </recommendedName>
</protein>
<keyword evidence="3" id="KW-0539">Nucleus</keyword>
<evidence type="ECO:0000256" key="2">
    <source>
        <dbReference type="ARBA" id="ARBA00023163"/>
    </source>
</evidence>
<dbReference type="GO" id="GO:0030154">
    <property type="term" value="P:cell differentiation"/>
    <property type="evidence" value="ECO:0007669"/>
    <property type="project" value="TreeGrafter"/>
</dbReference>
<evidence type="ECO:0000256" key="1">
    <source>
        <dbReference type="ARBA" id="ARBA00023125"/>
    </source>
</evidence>
<proteinExistence type="predicted"/>
<feature type="compositionally biased region" description="Polar residues" evidence="4">
    <location>
        <begin position="9"/>
        <end position="18"/>
    </location>
</feature>
<keyword evidence="1 3" id="KW-0238">DNA-binding</keyword>
<dbReference type="InterPro" id="IPR036910">
    <property type="entry name" value="HMG_box_dom_sf"/>
</dbReference>
<keyword evidence="7" id="KW-1185">Reference proteome</keyword>
<dbReference type="Pfam" id="PF00505">
    <property type="entry name" value="HMG_box"/>
    <property type="match status" value="1"/>
</dbReference>
<dbReference type="SMART" id="SM00398">
    <property type="entry name" value="HMG"/>
    <property type="match status" value="1"/>
</dbReference>
<evidence type="ECO:0000313" key="6">
    <source>
        <dbReference type="EMBL" id="KIY53127.1"/>
    </source>
</evidence>
<feature type="domain" description="HMG box" evidence="5">
    <location>
        <begin position="49"/>
        <end position="117"/>
    </location>
</feature>
<name>A0A0D7ANG1_9AGAR</name>
<dbReference type="PANTHER" id="PTHR10270:SF161">
    <property type="entry name" value="SEX-DETERMINING REGION Y PROTEIN"/>
    <property type="match status" value="1"/>
</dbReference>
<feature type="region of interest" description="Disordered" evidence="4">
    <location>
        <begin position="311"/>
        <end position="380"/>
    </location>
</feature>
<sequence>MSHYPSRNPADSSPSGSDEGSLAAPANDNNDADENAALIAQTLNPDGTPKRPMNAFMIFARRRRPQVSAVNQSMRTGEISKILSKEWNDMSASDKQFYLDQAKHLKDNFNKQYPEYVYRRKPNNTARRRRRADSGGSQTGDLTSQDGLRIPEHSVSDEDRSPDLSRDGYPRSLPPLPLSGYMDSESHPASYPYSSSDSILRRAASTSQDASSYLGMPSRHHPYLPSSQTSRDRHAGWMAGRERTSPSAWSEAERPRSTQSSYSAVPPPGSGWHADRPPDAFSFPALGAALFPGTSNPEPAASYSLSSRAESPYASRSDYNPRFGTSDAGYSSRDHLMAGASRSTGMSHNLSSLPTLSSGYPHPVSEISSHSPEITYWSKK</sequence>
<evidence type="ECO:0000313" key="7">
    <source>
        <dbReference type="Proteomes" id="UP000054144"/>
    </source>
</evidence>
<dbReference type="InterPro" id="IPR009071">
    <property type="entry name" value="HMG_box_dom"/>
</dbReference>
<dbReference type="GO" id="GO:0005634">
    <property type="term" value="C:nucleus"/>
    <property type="evidence" value="ECO:0007669"/>
    <property type="project" value="UniProtKB-UniRule"/>
</dbReference>
<dbReference type="Gene3D" id="1.10.30.10">
    <property type="entry name" value="High mobility group box domain"/>
    <property type="match status" value="1"/>
</dbReference>
<evidence type="ECO:0000259" key="5">
    <source>
        <dbReference type="PROSITE" id="PS50118"/>
    </source>
</evidence>
<evidence type="ECO:0000256" key="3">
    <source>
        <dbReference type="PROSITE-ProRule" id="PRU00267"/>
    </source>
</evidence>
<dbReference type="AlphaFoldDB" id="A0A0D7ANG1"/>
<dbReference type="PANTHER" id="PTHR10270">
    <property type="entry name" value="SOX TRANSCRIPTION FACTOR"/>
    <property type="match status" value="1"/>
</dbReference>
<feature type="compositionally biased region" description="Basic and acidic residues" evidence="4">
    <location>
        <begin position="230"/>
        <end position="244"/>
    </location>
</feature>
<dbReference type="OrthoDB" id="1919336at2759"/>
<reference evidence="6 7" key="1">
    <citation type="journal article" date="2015" name="Fungal Genet. Biol.">
        <title>Evolution of novel wood decay mechanisms in Agaricales revealed by the genome sequences of Fistulina hepatica and Cylindrobasidium torrendii.</title>
        <authorList>
            <person name="Floudas D."/>
            <person name="Held B.W."/>
            <person name="Riley R."/>
            <person name="Nagy L.G."/>
            <person name="Koehler G."/>
            <person name="Ransdell A.S."/>
            <person name="Younus H."/>
            <person name="Chow J."/>
            <person name="Chiniquy J."/>
            <person name="Lipzen A."/>
            <person name="Tritt A."/>
            <person name="Sun H."/>
            <person name="Haridas S."/>
            <person name="LaButti K."/>
            <person name="Ohm R.A."/>
            <person name="Kues U."/>
            <person name="Blanchette R.A."/>
            <person name="Grigoriev I.V."/>
            <person name="Minto R.E."/>
            <person name="Hibbett D.S."/>
        </authorList>
    </citation>
    <scope>NUCLEOTIDE SEQUENCE [LARGE SCALE GENOMIC DNA]</scope>
    <source>
        <strain evidence="6 7">ATCC 64428</strain>
    </source>
</reference>
<feature type="region of interest" description="Disordered" evidence="4">
    <location>
        <begin position="109"/>
        <end position="278"/>
    </location>
</feature>